<reference evidence="2 3" key="1">
    <citation type="submission" date="2016-02" db="EMBL/GenBank/DDBJ databases">
        <authorList>
            <person name="Wen L."/>
            <person name="He K."/>
            <person name="Yang H."/>
        </authorList>
    </citation>
    <scope>NUCLEOTIDE SEQUENCE [LARGE SCALE GENOMIC DNA]</scope>
    <source>
        <strain evidence="2 3">CV41</strain>
    </source>
</reference>
<gene>
    <name evidence="2" type="ORF">AXK12_05825</name>
</gene>
<feature type="domain" description="YgjP-like metallopeptidase" evidence="1">
    <location>
        <begin position="64"/>
        <end position="272"/>
    </location>
</feature>
<evidence type="ECO:0000259" key="1">
    <source>
        <dbReference type="Pfam" id="PF01863"/>
    </source>
</evidence>
<dbReference type="OrthoDB" id="9811177at2"/>
<dbReference type="Gene3D" id="3.30.2010.10">
    <property type="entry name" value="Metalloproteases ('zincins'), catalytic domain"/>
    <property type="match status" value="1"/>
</dbReference>
<dbReference type="CDD" id="cd07344">
    <property type="entry name" value="M48_yhfN_like"/>
    <property type="match status" value="1"/>
</dbReference>
<comment type="caution">
    <text evidence="2">The sequence shown here is derived from an EMBL/GenBank/DDBJ whole genome shotgun (WGS) entry which is preliminary data.</text>
</comment>
<dbReference type="PANTHER" id="PTHR30399">
    <property type="entry name" value="UNCHARACTERIZED PROTEIN YGJP"/>
    <property type="match status" value="1"/>
</dbReference>
<dbReference type="PANTHER" id="PTHR30399:SF1">
    <property type="entry name" value="UTP PYROPHOSPHATASE"/>
    <property type="match status" value="1"/>
</dbReference>
<dbReference type="InterPro" id="IPR002725">
    <property type="entry name" value="YgjP-like_metallopeptidase"/>
</dbReference>
<organism evidence="2 3">
    <name type="scientific">Cephaloticoccus capnophilus</name>
    <dbReference type="NCBI Taxonomy" id="1548208"/>
    <lineage>
        <taxon>Bacteria</taxon>
        <taxon>Pseudomonadati</taxon>
        <taxon>Verrucomicrobiota</taxon>
        <taxon>Opitutia</taxon>
        <taxon>Opitutales</taxon>
        <taxon>Opitutaceae</taxon>
        <taxon>Cephaloticoccus</taxon>
    </lineage>
</organism>
<keyword evidence="3" id="KW-1185">Reference proteome</keyword>
<sequence length="279" mass="30990">MSMLGQNTVNLSPEEAVQGDLFELWRQGDAEVKAVVAPDGRAASGGQIKGAAGAIRFERSVRARHYRLTLRRDGTALVTIPAHGSQRAAEKFAAQHAEWLARARERQAQRPQVPTVWALGTAVLWRGKPCEIRVASAAELGSSKWRVQLSLGGELFRVATLAGDLRPTLEAHFARIARAELPLRTAELAASVGLAVRRVTVRDQRSRWGSCSSRGTISLNWRLVQTPAFVRDYIIYHELMHLKEMNHSARFWARVEEVCSVWREAEAWLKQNASLLAAA</sequence>
<evidence type="ECO:0000313" key="3">
    <source>
        <dbReference type="Proteomes" id="UP000071392"/>
    </source>
</evidence>
<dbReference type="Pfam" id="PF01863">
    <property type="entry name" value="YgjP-like"/>
    <property type="match status" value="1"/>
</dbReference>
<dbReference type="InterPro" id="IPR053136">
    <property type="entry name" value="UTP_pyrophosphatase-like"/>
</dbReference>
<evidence type="ECO:0000313" key="2">
    <source>
        <dbReference type="EMBL" id="KXU35220.1"/>
    </source>
</evidence>
<accession>A0A139SL48</accession>
<dbReference type="STRING" id="1548208.AXK12_05825"/>
<dbReference type="Proteomes" id="UP000071392">
    <property type="component" value="Unassembled WGS sequence"/>
</dbReference>
<dbReference type="AlphaFoldDB" id="A0A139SL48"/>
<name>A0A139SL48_9BACT</name>
<proteinExistence type="predicted"/>
<dbReference type="EMBL" id="LSZP01000044">
    <property type="protein sequence ID" value="KXU35220.1"/>
    <property type="molecule type" value="Genomic_DNA"/>
</dbReference>
<protein>
    <recommendedName>
        <fullName evidence="1">YgjP-like metallopeptidase domain-containing protein</fullName>
    </recommendedName>
</protein>